<protein>
    <submittedName>
        <fullName evidence="1">Uncharacterized protein</fullName>
    </submittedName>
</protein>
<evidence type="ECO:0000313" key="2">
    <source>
        <dbReference type="Proteomes" id="UP000226403"/>
    </source>
</evidence>
<proteinExistence type="predicted"/>
<dbReference type="Proteomes" id="UP000226403">
    <property type="component" value="Segment"/>
</dbReference>
<evidence type="ECO:0000313" key="1">
    <source>
        <dbReference type="EMBL" id="ALO80472.1"/>
    </source>
</evidence>
<gene>
    <name evidence="1" type="ORF">Phi17218_069</name>
</gene>
<name>A0A0S2MX25_9CAUD</name>
<reference evidence="1 2" key="1">
    <citation type="submission" date="2015-10" db="EMBL/GenBank/DDBJ databases">
        <title>Large-scale maps of variable infection efficiencies in aquatic Bacteriodetes phage-host model systems.</title>
        <authorList>
            <person name="Holmfeldt K."/>
            <person name="Solonenko N."/>
            <person name="Howard-Varona C."/>
            <person name="Moreno M."/>
            <person name="Malmstrom R.R."/>
            <person name="Blow M.J."/>
            <person name="Sullivan M.B."/>
        </authorList>
    </citation>
    <scope>NUCLEOTIDE SEQUENCE [LARGE SCALE GENOMIC DNA]</scope>
</reference>
<organism evidence="1 2">
    <name type="scientific">Cellulophaga phage phi17:2_18</name>
    <dbReference type="NCBI Taxonomy" id="1747283"/>
    <lineage>
        <taxon>Viruses</taxon>
        <taxon>Duplodnaviria</taxon>
        <taxon>Heunggongvirae</taxon>
        <taxon>Uroviricota</taxon>
        <taxon>Caudoviricetes</taxon>
        <taxon>Lightbulbvirus</taxon>
        <taxon>Lightbulbvirus Cba172</taxon>
    </lineage>
</organism>
<dbReference type="EMBL" id="KT962247">
    <property type="protein sequence ID" value="ALO80472.1"/>
    <property type="molecule type" value="Genomic_DNA"/>
</dbReference>
<sequence>MSDYVNNFSKQNKPQLEKFKDYIEDKANNWTDKVDVFDKEDEYKVQQSICTTIFTRLKHFASKAEADLHLKDARKIIDLMSGIIRTHTNRVDDYLNAFDITELKNSKNKTNEISLQNKLFKEVEKLKDDLLNLNIDEDNKDLSGITFFDNVKAPLSMHWILVDMYPDIKSKIEAMAIDFDSPPDNEFLIHKKNIPEWNTEKHYFEQDRDTLQFYVDEFKKIRNGIEISGVYIHPWLYFHLNVFKTDIPMPVLNKFTKQIESKDIFMHPPLRDNEWYIIQDAYREAETEQLILFIAATRRLFKSTGLASHFQWKTTIGAKELLIAGASAKDLGQVAKNYKKSVQGAEGAFALNNLTNDWSTKVELGLKKKSGKKIPQCVLHVINLNAGGEKSSEVLAGYTPDGFAIDEVMKAAFIEQLDAAKPSFDSPYGKRCIPILSGTGGNEELSADALTVLADPRNNGILDMNWEKLERNIPKEDITWKRQKFGTFAPAQMSAKDGMIKREIGLWEYLGVDKTKELDQVRINVTDWKRCNEIILADREKLKKNRKSLVKEIVYYPIDPEEIFQSGNSNPFPVEVGKRHRNKIIEEGRTGKKVDFFEVNGQITYDFSSKPMPTFPHNGGNIECPILMFEDVPEVRPPYGLYVAGLDDYKQEKSDGDSLGAIYIFKRQLINDQYSYKIAASLVTRPAPHTKFYRQIKMLLDGYNAICLMENEDIGFIEDLAGQNVVMEQYLQKTFNMSGDVSIQGNGNRQFGLSPTANKKTVIGAVVKYCNKKHKVYNEDGSFSEFLGIELIDDLGLLEELIKYNDKGNFDRIIAFGHALIQDHYFTANYITFNEEVKPKDPKEVAKKDKARNHKTFARGRGRYF</sequence>
<accession>A0A0S2MX25</accession>